<dbReference type="RefSeq" id="WP_317515407.1">
    <property type="nucleotide sequence ID" value="NZ_JAPTHD010000001.1"/>
</dbReference>
<dbReference type="EMBL" id="JAPTHD010000001">
    <property type="protein sequence ID" value="MDV5822112.1"/>
    <property type="molecule type" value="Genomic_DNA"/>
</dbReference>
<gene>
    <name evidence="1" type="ORF">O0R41_00650</name>
</gene>
<organism evidence="1 2">
    <name type="scientific">Sphingobium naphthae</name>
    <dbReference type="NCBI Taxonomy" id="1886786"/>
    <lineage>
        <taxon>Bacteria</taxon>
        <taxon>Pseudomonadati</taxon>
        <taxon>Pseudomonadota</taxon>
        <taxon>Alphaproteobacteria</taxon>
        <taxon>Sphingomonadales</taxon>
        <taxon>Sphingomonadaceae</taxon>
        <taxon>Sphingobium</taxon>
    </lineage>
</organism>
<evidence type="ECO:0000313" key="2">
    <source>
        <dbReference type="Proteomes" id="UP001185984"/>
    </source>
</evidence>
<evidence type="ECO:0000313" key="1">
    <source>
        <dbReference type="EMBL" id="MDV5822112.1"/>
    </source>
</evidence>
<accession>A0ABU3ZRG4</accession>
<reference evidence="2" key="1">
    <citation type="journal article" date="2022" name="J Environ Chem Eng">
        <title>Biodegradation of petroleum oil using a constructed nonpathogenic and heavy metal-tolerant bacterial consortium isolated from marine sponges.</title>
        <authorList>
            <person name="Dechsakulwatana C."/>
            <person name="Rungsihiranrut A."/>
            <person name="Muangchinda C."/>
            <person name="Ningthoujam R."/>
            <person name="Klankeo P."/>
            <person name="Pinyakong O."/>
        </authorList>
    </citation>
    <scope>NUCLEOTIDE SEQUENCE [LARGE SCALE GENOMIC DNA]</scope>
    <source>
        <strain evidence="2">MO2-4</strain>
    </source>
</reference>
<protein>
    <submittedName>
        <fullName evidence="1">Uncharacterized protein</fullName>
    </submittedName>
</protein>
<dbReference type="Proteomes" id="UP001185984">
    <property type="component" value="Unassembled WGS sequence"/>
</dbReference>
<comment type="caution">
    <text evidence="1">The sequence shown here is derived from an EMBL/GenBank/DDBJ whole genome shotgun (WGS) entry which is preliminary data.</text>
</comment>
<sequence length="259" mass="27051">MAVLNLDLLNSDQTINSDNADDTNTVNLTAVGSHTLTVDGVSATIAGIAGVQALSSPTFAAVNDGNMTVDYGVLGVNALSGVTYNIGDTSNISVEGPALANVNLGTQTINFSGNGAGSFTYDKGLLDTVSAFDVNGFSWGDSVGVDGYFDAWPLRQSLSRPDARSDQGACHGLEHRPLAFRTAKPTIAARLSLHPLAPDGSAACVGFAVAQCRGYARPLFRFLRAQPAVRRLCRRPHRLPSRRCAPLGLTDAGLSAPAY</sequence>
<name>A0ABU3ZRG4_9SPHN</name>
<proteinExistence type="predicted"/>
<keyword evidence="2" id="KW-1185">Reference proteome</keyword>